<evidence type="ECO:0000259" key="7">
    <source>
        <dbReference type="PROSITE" id="PS51156"/>
    </source>
</evidence>
<dbReference type="SMART" id="SM01189">
    <property type="entry name" value="ELM2"/>
    <property type="match status" value="1"/>
</dbReference>
<dbReference type="PROSITE" id="PS00028">
    <property type="entry name" value="ZINC_FINGER_C2H2_1"/>
    <property type="match status" value="2"/>
</dbReference>
<evidence type="ECO:0000313" key="9">
    <source>
        <dbReference type="Proteomes" id="UP000727407"/>
    </source>
</evidence>
<dbReference type="GO" id="GO:0000118">
    <property type="term" value="C:histone deacetylase complex"/>
    <property type="evidence" value="ECO:0007669"/>
    <property type="project" value="TreeGrafter"/>
</dbReference>
<dbReference type="AlphaFoldDB" id="A0A8J4U462"/>
<keyword evidence="4" id="KW-0479">Metal-binding</keyword>
<protein>
    <submittedName>
        <fullName evidence="8">Zinc finger protein</fullName>
    </submittedName>
</protein>
<evidence type="ECO:0000256" key="2">
    <source>
        <dbReference type="ARBA" id="ARBA00023163"/>
    </source>
</evidence>
<organism evidence="8 9">
    <name type="scientific">Clarias magur</name>
    <name type="common">Asian catfish</name>
    <name type="synonym">Macropteronotus magur</name>
    <dbReference type="NCBI Taxonomy" id="1594786"/>
    <lineage>
        <taxon>Eukaryota</taxon>
        <taxon>Metazoa</taxon>
        <taxon>Chordata</taxon>
        <taxon>Craniata</taxon>
        <taxon>Vertebrata</taxon>
        <taxon>Euteleostomi</taxon>
        <taxon>Actinopterygii</taxon>
        <taxon>Neopterygii</taxon>
        <taxon>Teleostei</taxon>
        <taxon>Ostariophysi</taxon>
        <taxon>Siluriformes</taxon>
        <taxon>Clariidae</taxon>
        <taxon>Clarias</taxon>
    </lineage>
</organism>
<keyword evidence="2" id="KW-0804">Transcription</keyword>
<feature type="region of interest" description="Disordered" evidence="5">
    <location>
        <begin position="473"/>
        <end position="533"/>
    </location>
</feature>
<feature type="domain" description="ELM2" evidence="7">
    <location>
        <begin position="675"/>
        <end position="766"/>
    </location>
</feature>
<feature type="region of interest" description="Disordered" evidence="5">
    <location>
        <begin position="388"/>
        <end position="415"/>
    </location>
</feature>
<gene>
    <name evidence="8" type="ORF">DAT39_011947</name>
</gene>
<evidence type="ECO:0000256" key="1">
    <source>
        <dbReference type="ARBA" id="ARBA00023015"/>
    </source>
</evidence>
<dbReference type="PANTHER" id="PTHR16089">
    <property type="entry name" value="REST COREPRESSOR COREST PROTEIN-RELATED"/>
    <property type="match status" value="1"/>
</dbReference>
<dbReference type="EMBL" id="QNUK01000203">
    <property type="protein sequence ID" value="KAF5898341.1"/>
    <property type="molecule type" value="Genomic_DNA"/>
</dbReference>
<dbReference type="SMART" id="SM00355">
    <property type="entry name" value="ZnF_C2H2"/>
    <property type="match status" value="3"/>
</dbReference>
<dbReference type="GO" id="GO:0006357">
    <property type="term" value="P:regulation of transcription by RNA polymerase II"/>
    <property type="evidence" value="ECO:0007669"/>
    <property type="project" value="TreeGrafter"/>
</dbReference>
<keyword evidence="1" id="KW-0805">Transcription regulation</keyword>
<evidence type="ECO:0000259" key="6">
    <source>
        <dbReference type="PROSITE" id="PS50157"/>
    </source>
</evidence>
<evidence type="ECO:0000256" key="3">
    <source>
        <dbReference type="ARBA" id="ARBA00023242"/>
    </source>
</evidence>
<feature type="compositionally biased region" description="Polar residues" evidence="5">
    <location>
        <begin position="502"/>
        <end position="523"/>
    </location>
</feature>
<dbReference type="GO" id="GO:0003714">
    <property type="term" value="F:transcription corepressor activity"/>
    <property type="evidence" value="ECO:0007669"/>
    <property type="project" value="TreeGrafter"/>
</dbReference>
<dbReference type="GO" id="GO:0005667">
    <property type="term" value="C:transcription regulator complex"/>
    <property type="evidence" value="ECO:0007669"/>
    <property type="project" value="TreeGrafter"/>
</dbReference>
<sequence>MAEIERTTSPHDFLEVMETSDINLSMMSETENLSDDVILISPLTPPLASLPALDKHQLWMDTDCEVSTTDKPFSVKPTDSVRETDPLFGSELVPKELLQRAKLETHKCSECKKVFRTVYDLNVHLLTHQPQRSLICNISQKDYKRHDHLKSHMLTHQKRKDHHCPYPGCPKMYCGYRSLKRHYTKQHSTHLFPSSSQPSTINTHLWESSKLGMKDGAFTSADYQSYIAPAKLHSIFQVEGYTDYSNYTWAENLGLSHNTENPMRSQVMLPVDSQSWNLAADDASCSLKSAMDLSASHSAVMSNQWALNSSLGGSLVNPAEPKTVHTWEHNWDFLTPNMERGDQTCKDAPSVQSRKEVTGTGIRMDVQPSCACNRQNQPILLKASMQNHQPPNKQKASFIHGEESGAKSTKVRSSAYQMQPIIPSLLPGPKTKKKRVKKEKILKANNILTLPLPSPKPHPLYLVSPSQVAMASFSKESAPSDTLEGGSATVKTHSGREPLERYTQSSPSRPQVSPTSLANSISLTKDGGVDTAGDSYQANQEVQLSPLVIPVSVPVSSKETSLKKNETQEKVKYLSKMSRQPGLLRSLITPNLVASGFPSQLRTPTYLADHLLNFNPPPYTPPPMLSPLRQGTGLYFNTLPQYEPDQPLPGIFSASIDDKDGISLILDNTFASIKPKINVGSRFQAEIPPLRNPLLILYDDHPAQLVWAPWGDLPTNPETQQKVTEFLGLCCSSVLPGGGTNTELALHCLHEVQGDILGLTTGLLRR</sequence>
<dbReference type="PANTHER" id="PTHR16089:SF23">
    <property type="entry name" value="ZINC FINGER PROTEIN 541"/>
    <property type="match status" value="1"/>
</dbReference>
<dbReference type="PROSITE" id="PS50157">
    <property type="entry name" value="ZINC_FINGER_C2H2_2"/>
    <property type="match status" value="1"/>
</dbReference>
<name>A0A8J4U462_CLAMG</name>
<reference evidence="8" key="1">
    <citation type="submission" date="2020-07" db="EMBL/GenBank/DDBJ databases">
        <title>Clarias magur genome sequencing, assembly and annotation.</title>
        <authorList>
            <person name="Kushwaha B."/>
            <person name="Kumar R."/>
            <person name="Das P."/>
            <person name="Joshi C.G."/>
            <person name="Kumar D."/>
            <person name="Nagpure N.S."/>
            <person name="Pandey M."/>
            <person name="Agarwal S."/>
            <person name="Srivastava S."/>
            <person name="Singh M."/>
            <person name="Sahoo L."/>
            <person name="Jayasankar P."/>
            <person name="Meher P.K."/>
            <person name="Koringa P.G."/>
            <person name="Iquebal M.A."/>
            <person name="Das S.P."/>
            <person name="Bit A."/>
            <person name="Patnaik S."/>
            <person name="Patel N."/>
            <person name="Shah T.M."/>
            <person name="Hinsu A."/>
            <person name="Jena J.K."/>
        </authorList>
    </citation>
    <scope>NUCLEOTIDE SEQUENCE</scope>
    <source>
        <strain evidence="8">CIFAMagur01</strain>
        <tissue evidence="8">Testis</tissue>
    </source>
</reference>
<dbReference type="InterPro" id="IPR036236">
    <property type="entry name" value="Znf_C2H2_sf"/>
</dbReference>
<keyword evidence="4" id="KW-0863">Zinc-finger</keyword>
<dbReference type="Gene3D" id="3.30.160.60">
    <property type="entry name" value="Classic Zinc Finger"/>
    <property type="match status" value="1"/>
</dbReference>
<evidence type="ECO:0000256" key="5">
    <source>
        <dbReference type="SAM" id="MobiDB-lite"/>
    </source>
</evidence>
<dbReference type="Pfam" id="PF00096">
    <property type="entry name" value="zf-C2H2"/>
    <property type="match status" value="1"/>
</dbReference>
<evidence type="ECO:0000313" key="8">
    <source>
        <dbReference type="EMBL" id="KAF5898341.1"/>
    </source>
</evidence>
<keyword evidence="3" id="KW-0539">Nucleus</keyword>
<proteinExistence type="predicted"/>
<dbReference type="InterPro" id="IPR013087">
    <property type="entry name" value="Znf_C2H2_type"/>
</dbReference>
<dbReference type="OrthoDB" id="10258692at2759"/>
<dbReference type="SUPFAM" id="SSF57667">
    <property type="entry name" value="beta-beta-alpha zinc fingers"/>
    <property type="match status" value="2"/>
</dbReference>
<evidence type="ECO:0000256" key="4">
    <source>
        <dbReference type="PROSITE-ProRule" id="PRU00042"/>
    </source>
</evidence>
<dbReference type="PROSITE" id="PS51156">
    <property type="entry name" value="ELM2"/>
    <property type="match status" value="1"/>
</dbReference>
<comment type="caution">
    <text evidence="8">The sequence shown here is derived from an EMBL/GenBank/DDBJ whole genome shotgun (WGS) entry which is preliminary data.</text>
</comment>
<feature type="domain" description="C2H2-type" evidence="6">
    <location>
        <begin position="106"/>
        <end position="133"/>
    </location>
</feature>
<accession>A0A8J4U462</accession>
<dbReference type="InterPro" id="IPR000949">
    <property type="entry name" value="ELM2_dom"/>
</dbReference>
<dbReference type="GO" id="GO:0008270">
    <property type="term" value="F:zinc ion binding"/>
    <property type="evidence" value="ECO:0007669"/>
    <property type="project" value="UniProtKB-KW"/>
</dbReference>
<keyword evidence="9" id="KW-1185">Reference proteome</keyword>
<keyword evidence="4" id="KW-0862">Zinc</keyword>
<dbReference type="Proteomes" id="UP000727407">
    <property type="component" value="Unassembled WGS sequence"/>
</dbReference>
<dbReference type="Pfam" id="PF01448">
    <property type="entry name" value="ELM2"/>
    <property type="match status" value="1"/>
</dbReference>
<dbReference type="InterPro" id="IPR051066">
    <property type="entry name" value="Trans_reg/Corepressor"/>
</dbReference>